<proteinExistence type="predicted"/>
<name>A0A1M7ZIL3_9BACT</name>
<dbReference type="STRING" id="1073327.SAMN04488108_3636"/>
<dbReference type="RefSeq" id="WP_073573244.1">
    <property type="nucleotide sequence ID" value="NZ_FRXN01000006.1"/>
</dbReference>
<keyword evidence="2" id="KW-1185">Reference proteome</keyword>
<dbReference type="EMBL" id="FRXN01000006">
    <property type="protein sequence ID" value="SHO64760.1"/>
    <property type="molecule type" value="Genomic_DNA"/>
</dbReference>
<protein>
    <submittedName>
        <fullName evidence="1">Uncharacterized protein</fullName>
    </submittedName>
</protein>
<dbReference type="OrthoDB" id="1491962at2"/>
<reference evidence="2" key="1">
    <citation type="submission" date="2016-12" db="EMBL/GenBank/DDBJ databases">
        <authorList>
            <person name="Varghese N."/>
            <person name="Submissions S."/>
        </authorList>
    </citation>
    <scope>NUCLEOTIDE SEQUENCE [LARGE SCALE GENOMIC DNA]</scope>
    <source>
        <strain evidence="2">DSM 25035</strain>
    </source>
</reference>
<evidence type="ECO:0000313" key="2">
    <source>
        <dbReference type="Proteomes" id="UP000184609"/>
    </source>
</evidence>
<dbReference type="Proteomes" id="UP000184609">
    <property type="component" value="Unassembled WGS sequence"/>
</dbReference>
<dbReference type="AlphaFoldDB" id="A0A1M7ZIL3"/>
<organism evidence="1 2">
    <name type="scientific">Algoriphagus zhangzhouensis</name>
    <dbReference type="NCBI Taxonomy" id="1073327"/>
    <lineage>
        <taxon>Bacteria</taxon>
        <taxon>Pseudomonadati</taxon>
        <taxon>Bacteroidota</taxon>
        <taxon>Cytophagia</taxon>
        <taxon>Cytophagales</taxon>
        <taxon>Cyclobacteriaceae</taxon>
        <taxon>Algoriphagus</taxon>
    </lineage>
</organism>
<accession>A0A1M7ZIL3</accession>
<evidence type="ECO:0000313" key="1">
    <source>
        <dbReference type="EMBL" id="SHO64760.1"/>
    </source>
</evidence>
<sequence>MGGFLEDLFGKIFKGSESAPVNHKENFTIKDQDWRELKIWEETEEAKDLMALIFKNIHLKKAGIAGKPQVHNFESRYANGFAITYDEPLDSKSFSNLFLAFSQRVIDLGYKQISLDRKLEEINQQVKVTEKFYFKPPLQKPTENELISQLYGNISLEKITIDNQPSYLKFLATVYSDRLFQNAKPFDQLLDRLFNIA</sequence>
<gene>
    <name evidence="1" type="ORF">SAMN04488108_3636</name>
</gene>